<reference evidence="2" key="1">
    <citation type="submission" date="2022-07" db="EMBL/GenBank/DDBJ databases">
        <authorList>
            <person name="Xamxidin M."/>
        </authorList>
    </citation>
    <scope>NUCLEOTIDE SEQUENCE</scope>
    <source>
        <strain evidence="2">YS8-69</strain>
    </source>
</reference>
<protein>
    <submittedName>
        <fullName evidence="2">Type II secretion system protein GspL</fullName>
    </submittedName>
</protein>
<gene>
    <name evidence="2" type="primary">gspL</name>
    <name evidence="2" type="ORF">NSP04_01565</name>
</gene>
<dbReference type="Gene3D" id="3.30.420.380">
    <property type="match status" value="1"/>
</dbReference>
<dbReference type="Proteomes" id="UP001165267">
    <property type="component" value="Unassembled WGS sequence"/>
</dbReference>
<proteinExistence type="predicted"/>
<dbReference type="InterPro" id="IPR043129">
    <property type="entry name" value="ATPase_NBD"/>
</dbReference>
<accession>A0ABT1XDH8</accession>
<sequence>MNNNQPLLVIWWPKALDQTRAEEEGRMLRVRYQVQARSGDKLHGGEEALNKLPKDLPCLVLVNPTELGLFAVVPPKLSGNKLKEALPFLVEPYLLNEPEENHVSLWPNLPGHTGGAKLAAVLGKTRARSIVSTCAQQGLKLAGLSCETLRERTGSEGAAWLSGEDFILVDGIDTPLLTPTAQPAVLKVMLQRRLQQLGAPIIQLSANDHDWLAQQVDGAMGENKIQSSTHAPIEPLPRLLNKSLLGADELRKMGMRPMASQGGYGKLLTPALVLVAVAVLGLNALAFKANRANAAIEAQIAESYAQALPTTPMVADPLLLIEREKRNLNAGLDTSNAQGLSALLHEVGLAMEQAPFNSMVDFAWAENTLSVRFNANVTEDQQGEALQKLKARRLDAKWLIGAQSNLPVLQLKKGATP</sequence>
<evidence type="ECO:0000313" key="2">
    <source>
        <dbReference type="EMBL" id="MCR2745330.1"/>
    </source>
</evidence>
<dbReference type="EMBL" id="JANKHG010000001">
    <property type="protein sequence ID" value="MCR2745330.1"/>
    <property type="molecule type" value="Genomic_DNA"/>
</dbReference>
<dbReference type="RefSeq" id="WP_257510575.1">
    <property type="nucleotide sequence ID" value="NZ_JANKHG010000001.1"/>
</dbReference>
<name>A0ABT1XDH8_9BURK</name>
<dbReference type="InterPro" id="IPR007812">
    <property type="entry name" value="T2SS_protein-GspL"/>
</dbReference>
<dbReference type="SUPFAM" id="SSF53067">
    <property type="entry name" value="Actin-like ATPase domain"/>
    <property type="match status" value="1"/>
</dbReference>
<keyword evidence="1" id="KW-0812">Transmembrane</keyword>
<keyword evidence="3" id="KW-1185">Reference proteome</keyword>
<evidence type="ECO:0000313" key="3">
    <source>
        <dbReference type="Proteomes" id="UP001165267"/>
    </source>
</evidence>
<feature type="transmembrane region" description="Helical" evidence="1">
    <location>
        <begin position="267"/>
        <end position="287"/>
    </location>
</feature>
<keyword evidence="1" id="KW-1133">Transmembrane helix</keyword>
<organism evidence="2 3">
    <name type="scientific">Limnobacter parvus</name>
    <dbReference type="NCBI Taxonomy" id="2939690"/>
    <lineage>
        <taxon>Bacteria</taxon>
        <taxon>Pseudomonadati</taxon>
        <taxon>Pseudomonadota</taxon>
        <taxon>Betaproteobacteria</taxon>
        <taxon>Burkholderiales</taxon>
        <taxon>Burkholderiaceae</taxon>
        <taxon>Limnobacter</taxon>
    </lineage>
</organism>
<comment type="caution">
    <text evidence="2">The sequence shown here is derived from an EMBL/GenBank/DDBJ whole genome shotgun (WGS) entry which is preliminary data.</text>
</comment>
<keyword evidence="1" id="KW-0472">Membrane</keyword>
<evidence type="ECO:0000256" key="1">
    <source>
        <dbReference type="SAM" id="Phobius"/>
    </source>
</evidence>
<dbReference type="NCBIfam" id="TIGR01709">
    <property type="entry name" value="typeII_sec_gspL"/>
    <property type="match status" value="1"/>
</dbReference>